<keyword evidence="2" id="KW-1185">Reference proteome</keyword>
<organism evidence="1 2">
    <name type="scientific">Parabacteroides hominis</name>
    <dbReference type="NCBI Taxonomy" id="2763057"/>
    <lineage>
        <taxon>Bacteria</taxon>
        <taxon>Pseudomonadati</taxon>
        <taxon>Bacteroidota</taxon>
        <taxon>Bacteroidia</taxon>
        <taxon>Bacteroidales</taxon>
        <taxon>Tannerellaceae</taxon>
        <taxon>Parabacteroides</taxon>
    </lineage>
</organism>
<protein>
    <submittedName>
        <fullName evidence="1">Uncharacterized protein</fullName>
    </submittedName>
</protein>
<evidence type="ECO:0000313" key="1">
    <source>
        <dbReference type="EMBL" id="MBC5633601.1"/>
    </source>
</evidence>
<evidence type="ECO:0000313" key="2">
    <source>
        <dbReference type="Proteomes" id="UP000651475"/>
    </source>
</evidence>
<sequence>MTKPEVKPSYKCLSDYYTLDRLSIRYAGSDMYLIRAIISGEWVLCANVSRSVYDQYRMMFYTDTAGAKNFLLDQLTWDGYPFARSCFRFVNVVRPLSDEALNELRRFVSTLK</sequence>
<proteinExistence type="predicted"/>
<dbReference type="Proteomes" id="UP000651475">
    <property type="component" value="Unassembled WGS sequence"/>
</dbReference>
<gene>
    <name evidence="1" type="ORF">H8S65_12600</name>
</gene>
<dbReference type="EMBL" id="JACOOJ010000022">
    <property type="protein sequence ID" value="MBC5633601.1"/>
    <property type="molecule type" value="Genomic_DNA"/>
</dbReference>
<name>A0ABR7DQ96_9BACT</name>
<reference evidence="1 2" key="1">
    <citation type="submission" date="2020-08" db="EMBL/GenBank/DDBJ databases">
        <title>Genome public.</title>
        <authorList>
            <person name="Liu C."/>
            <person name="Sun Q."/>
        </authorList>
    </citation>
    <scope>NUCLEOTIDE SEQUENCE [LARGE SCALE GENOMIC DNA]</scope>
    <source>
        <strain evidence="1 2">NSJ-79</strain>
    </source>
</reference>
<comment type="caution">
    <text evidence="1">The sequence shown here is derived from an EMBL/GenBank/DDBJ whole genome shotgun (WGS) entry which is preliminary data.</text>
</comment>
<dbReference type="RefSeq" id="WP_186930309.1">
    <property type="nucleotide sequence ID" value="NZ_JACOOJ010000022.1"/>
</dbReference>
<accession>A0ABR7DQ96</accession>